<dbReference type="OrthoDB" id="6431331at2759"/>
<dbReference type="Gene3D" id="3.40.50.1820">
    <property type="entry name" value="alpha/beta hydrolase"/>
    <property type="match status" value="1"/>
</dbReference>
<dbReference type="RefSeq" id="XP_019013179.1">
    <property type="nucleotide sequence ID" value="XM_019154439.1"/>
</dbReference>
<reference evidence="5" key="4">
    <citation type="submission" date="2024-02" db="EMBL/GenBank/DDBJ databases">
        <title>Comparative genomics of Cryptococcus and Kwoniella reveals pathogenesis evolution and contrasting modes of karyotype evolution via chromosome fusion or intercentromeric recombination.</title>
        <authorList>
            <person name="Coelho M.A."/>
            <person name="David-Palma M."/>
            <person name="Shea T."/>
            <person name="Bowers K."/>
            <person name="McGinley-Smith S."/>
            <person name="Mohammad A.W."/>
            <person name="Gnirke A."/>
            <person name="Yurkov A.M."/>
            <person name="Nowrousian M."/>
            <person name="Sun S."/>
            <person name="Cuomo C.A."/>
            <person name="Heitman J."/>
        </authorList>
    </citation>
    <scope>NUCLEOTIDE SEQUENCE</scope>
    <source>
        <strain evidence="5">CBS 10737</strain>
    </source>
</reference>
<dbReference type="Proteomes" id="UP000094020">
    <property type="component" value="Chromosome 6"/>
</dbReference>
<sequence length="307" mass="35294">MTYFEGFEEVHVPVHSAVLNNHLNIFSRKGGNGQKAVLLLHGYPQTSHIWHKIAPRLTEEYTVIATDLRGYGQSSKPRGSDNHEEYSKREMAADQVQVMQHFGFSDFYIVAHDRGARVAHRLALDHPEKVKGMMLLDIAPTLYMYDNTDMAFAKGYWHWFFLIQQSPGPENMILSGPEQFWQAMAGRPSHKGVIWSEDDLKEYKGKMFTEEGVHASCEDYRAAATIDLEHDRKSRQTNQKIAIPKLVVLWGGKGIIQSYNNGDVLDIWRDWTDNSTNIRGRAVDSGHYIPEERWEDVLQESKWLMEG</sequence>
<dbReference type="EMBL" id="CP144524">
    <property type="protein sequence ID" value="WWC71182.1"/>
    <property type="molecule type" value="Genomic_DNA"/>
</dbReference>
<evidence type="ECO:0000313" key="6">
    <source>
        <dbReference type="Proteomes" id="UP000094020"/>
    </source>
</evidence>
<evidence type="ECO:0000313" key="4">
    <source>
        <dbReference type="EMBL" id="OCF51960.1"/>
    </source>
</evidence>
<evidence type="ECO:0000259" key="3">
    <source>
        <dbReference type="Pfam" id="PF00561"/>
    </source>
</evidence>
<accession>A0A1B9I8W4</accession>
<dbReference type="PRINTS" id="PR00111">
    <property type="entry name" value="ABHYDROLASE"/>
</dbReference>
<name>A0A1B9I8W4_9TREE</name>
<keyword evidence="1" id="KW-0378">Hydrolase</keyword>
<proteinExistence type="inferred from homology"/>
<dbReference type="InterPro" id="IPR000073">
    <property type="entry name" value="AB_hydrolase_1"/>
</dbReference>
<dbReference type="STRING" id="1296096.A0A1B9I8W4"/>
<dbReference type="EMBL" id="KV700115">
    <property type="protein sequence ID" value="OCF51960.1"/>
    <property type="molecule type" value="Genomic_DNA"/>
</dbReference>
<dbReference type="AlphaFoldDB" id="A0A1B9I8W4"/>
<dbReference type="InterPro" id="IPR029058">
    <property type="entry name" value="AB_hydrolase_fold"/>
</dbReference>
<organism evidence="4">
    <name type="scientific">Kwoniella pini CBS 10737</name>
    <dbReference type="NCBI Taxonomy" id="1296096"/>
    <lineage>
        <taxon>Eukaryota</taxon>
        <taxon>Fungi</taxon>
        <taxon>Dikarya</taxon>
        <taxon>Basidiomycota</taxon>
        <taxon>Agaricomycotina</taxon>
        <taxon>Tremellomycetes</taxon>
        <taxon>Tremellales</taxon>
        <taxon>Cryptococcaceae</taxon>
        <taxon>Kwoniella</taxon>
    </lineage>
</organism>
<evidence type="ECO:0000313" key="5">
    <source>
        <dbReference type="EMBL" id="WWC71182.1"/>
    </source>
</evidence>
<reference evidence="5" key="2">
    <citation type="submission" date="2013-07" db="EMBL/GenBank/DDBJ databases">
        <authorList>
            <consortium name="The Broad Institute Genome Sequencing Platform"/>
            <person name="Cuomo C."/>
            <person name="Litvintseva A."/>
            <person name="Chen Y."/>
            <person name="Heitman J."/>
            <person name="Sun S."/>
            <person name="Springer D."/>
            <person name="Dromer F."/>
            <person name="Young S.K."/>
            <person name="Zeng Q."/>
            <person name="Gargeya S."/>
            <person name="Fitzgerald M."/>
            <person name="Abouelleil A."/>
            <person name="Alvarado L."/>
            <person name="Berlin A.M."/>
            <person name="Chapman S.B."/>
            <person name="Dewar J."/>
            <person name="Goldberg J."/>
            <person name="Griggs A."/>
            <person name="Gujja S."/>
            <person name="Hansen M."/>
            <person name="Howarth C."/>
            <person name="Imamovic A."/>
            <person name="Larimer J."/>
            <person name="McCowan C."/>
            <person name="Murphy C."/>
            <person name="Pearson M."/>
            <person name="Priest M."/>
            <person name="Roberts A."/>
            <person name="Saif S."/>
            <person name="Shea T."/>
            <person name="Sykes S."/>
            <person name="Wortman J."/>
            <person name="Nusbaum C."/>
            <person name="Birren B."/>
        </authorList>
    </citation>
    <scope>NUCLEOTIDE SEQUENCE</scope>
    <source>
        <strain evidence="5">CBS 10737</strain>
    </source>
</reference>
<keyword evidence="6" id="KW-1185">Reference proteome</keyword>
<evidence type="ECO:0000256" key="1">
    <source>
        <dbReference type="ARBA" id="ARBA00022801"/>
    </source>
</evidence>
<comment type="similarity">
    <text evidence="2">Belongs to the AB hydrolase superfamily. Epoxide hydrolase family.</text>
</comment>
<evidence type="ECO:0000256" key="2">
    <source>
        <dbReference type="ARBA" id="ARBA00038334"/>
    </source>
</evidence>
<dbReference type="PRINTS" id="PR00412">
    <property type="entry name" value="EPOXHYDRLASE"/>
</dbReference>
<gene>
    <name evidence="4" type="ORF">I206_02677</name>
    <name evidence="5" type="ORF">I206_105135</name>
</gene>
<reference evidence="4" key="1">
    <citation type="submission" date="2013-07" db="EMBL/GenBank/DDBJ databases">
        <title>The Genome Sequence of Cryptococcus pinus CBS10737.</title>
        <authorList>
            <consortium name="The Broad Institute Genome Sequencing Platform"/>
            <person name="Cuomo C."/>
            <person name="Litvintseva A."/>
            <person name="Chen Y."/>
            <person name="Heitman J."/>
            <person name="Sun S."/>
            <person name="Springer D."/>
            <person name="Dromer F."/>
            <person name="Young S.K."/>
            <person name="Zeng Q."/>
            <person name="Gargeya S."/>
            <person name="Fitzgerald M."/>
            <person name="Abouelleil A."/>
            <person name="Alvarado L."/>
            <person name="Berlin A.M."/>
            <person name="Chapman S.B."/>
            <person name="Dewar J."/>
            <person name="Goldberg J."/>
            <person name="Griggs A."/>
            <person name="Gujja S."/>
            <person name="Hansen M."/>
            <person name="Howarth C."/>
            <person name="Imamovic A."/>
            <person name="Larimer J."/>
            <person name="McCowan C."/>
            <person name="Murphy C."/>
            <person name="Pearson M."/>
            <person name="Priest M."/>
            <person name="Roberts A."/>
            <person name="Saif S."/>
            <person name="Shea T."/>
            <person name="Sykes S."/>
            <person name="Wortman J."/>
            <person name="Nusbaum C."/>
            <person name="Birren B."/>
        </authorList>
    </citation>
    <scope>NUCLEOTIDE SEQUENCE [LARGE SCALE GENOMIC DNA]</scope>
    <source>
        <strain evidence="4">CBS 10737</strain>
    </source>
</reference>
<dbReference type="KEGG" id="kpin:30171046"/>
<dbReference type="GO" id="GO:0016787">
    <property type="term" value="F:hydrolase activity"/>
    <property type="evidence" value="ECO:0007669"/>
    <property type="project" value="UniProtKB-KW"/>
</dbReference>
<feature type="domain" description="AB hydrolase-1" evidence="3">
    <location>
        <begin position="36"/>
        <end position="160"/>
    </location>
</feature>
<protein>
    <recommendedName>
        <fullName evidence="3">AB hydrolase-1 domain-containing protein</fullName>
    </recommendedName>
</protein>
<dbReference type="SUPFAM" id="SSF53474">
    <property type="entry name" value="alpha/beta-Hydrolases"/>
    <property type="match status" value="1"/>
</dbReference>
<dbReference type="GeneID" id="30171046"/>
<reference evidence="4" key="3">
    <citation type="submission" date="2016-07" db="EMBL/GenBank/DDBJ databases">
        <title>Evolution of pathogenesis and genome organization in the Tremellales.</title>
        <authorList>
            <person name="Cuomo C."/>
            <person name="Litvintseva A."/>
            <person name="Heitman J."/>
            <person name="Chen Y."/>
            <person name="Sun S."/>
            <person name="Springer D."/>
            <person name="Dromer F."/>
            <person name="Young S."/>
            <person name="Zeng Q."/>
            <person name="Chapman S."/>
            <person name="Gujja S."/>
            <person name="Saif S."/>
            <person name="Birren B."/>
        </authorList>
    </citation>
    <scope>NUCLEOTIDE SEQUENCE</scope>
    <source>
        <strain evidence="4">CBS 10737</strain>
    </source>
</reference>
<dbReference type="PANTHER" id="PTHR43329">
    <property type="entry name" value="EPOXIDE HYDROLASE"/>
    <property type="match status" value="1"/>
</dbReference>
<dbReference type="InterPro" id="IPR000639">
    <property type="entry name" value="Epox_hydrolase-like"/>
</dbReference>
<dbReference type="Pfam" id="PF00561">
    <property type="entry name" value="Abhydrolase_1"/>
    <property type="match status" value="1"/>
</dbReference>